<dbReference type="GO" id="GO:0005524">
    <property type="term" value="F:ATP binding"/>
    <property type="evidence" value="ECO:0007669"/>
    <property type="project" value="InterPro"/>
</dbReference>
<dbReference type="EMBL" id="KI913140">
    <property type="protein sequence ID" value="ETV75410.1"/>
    <property type="molecule type" value="Genomic_DNA"/>
</dbReference>
<feature type="repeat" description="ANK" evidence="5">
    <location>
        <begin position="264"/>
        <end position="296"/>
    </location>
</feature>
<feature type="domain" description="EF-hand" evidence="8">
    <location>
        <begin position="503"/>
        <end position="538"/>
    </location>
</feature>
<keyword evidence="1" id="KW-0677">Repeat</keyword>
<feature type="region of interest" description="Disordered" evidence="6">
    <location>
        <begin position="1134"/>
        <end position="1153"/>
    </location>
</feature>
<keyword evidence="9" id="KW-0418">Kinase</keyword>
<dbReference type="GO" id="GO:0004674">
    <property type="term" value="F:protein serine/threonine kinase activity"/>
    <property type="evidence" value="ECO:0007669"/>
    <property type="project" value="UniProtKB-KW"/>
</dbReference>
<dbReference type="Pfam" id="PF00069">
    <property type="entry name" value="Pkinase"/>
    <property type="match status" value="2"/>
</dbReference>
<dbReference type="PROSITE" id="PS00018">
    <property type="entry name" value="EF_HAND_1"/>
    <property type="match status" value="1"/>
</dbReference>
<organism evidence="9">
    <name type="scientific">Aphanomyces astaci</name>
    <name type="common">Crayfish plague agent</name>
    <dbReference type="NCBI Taxonomy" id="112090"/>
    <lineage>
        <taxon>Eukaryota</taxon>
        <taxon>Sar</taxon>
        <taxon>Stramenopiles</taxon>
        <taxon>Oomycota</taxon>
        <taxon>Saprolegniomycetes</taxon>
        <taxon>Saprolegniales</taxon>
        <taxon>Verrucalvaceae</taxon>
        <taxon>Aphanomyces</taxon>
    </lineage>
</organism>
<dbReference type="AlphaFoldDB" id="W4G6V9"/>
<dbReference type="InterPro" id="IPR011009">
    <property type="entry name" value="Kinase-like_dom_sf"/>
</dbReference>
<dbReference type="PROSITE" id="PS50011">
    <property type="entry name" value="PROTEIN_KINASE_DOM"/>
    <property type="match status" value="1"/>
</dbReference>
<evidence type="ECO:0000256" key="3">
    <source>
        <dbReference type="ARBA" id="ARBA00023043"/>
    </source>
</evidence>
<dbReference type="PROSITE" id="PS50297">
    <property type="entry name" value="ANK_REP_REGION"/>
    <property type="match status" value="1"/>
</dbReference>
<feature type="domain" description="Protein kinase" evidence="7">
    <location>
        <begin position="458"/>
        <end position="835"/>
    </location>
</feature>
<dbReference type="PROSITE" id="PS50088">
    <property type="entry name" value="ANK_REPEAT"/>
    <property type="match status" value="1"/>
</dbReference>
<gene>
    <name evidence="9" type="ORF">H257_10257</name>
</gene>
<dbReference type="Gene3D" id="1.10.510.10">
    <property type="entry name" value="Transferase(Phosphotransferase) domain 1"/>
    <property type="match status" value="1"/>
</dbReference>
<keyword evidence="3 5" id="KW-0040">ANK repeat</keyword>
<dbReference type="InterPro" id="IPR036770">
    <property type="entry name" value="Ankyrin_rpt-contain_sf"/>
</dbReference>
<dbReference type="STRING" id="112090.W4G6V9"/>
<dbReference type="SUPFAM" id="SSF48403">
    <property type="entry name" value="Ankyrin repeat"/>
    <property type="match status" value="1"/>
</dbReference>
<dbReference type="InterPro" id="IPR002110">
    <property type="entry name" value="Ankyrin_rpt"/>
</dbReference>
<reference evidence="9" key="1">
    <citation type="submission" date="2013-12" db="EMBL/GenBank/DDBJ databases">
        <title>The Genome Sequence of Aphanomyces astaci APO3.</title>
        <authorList>
            <consortium name="The Broad Institute Genomics Platform"/>
            <person name="Russ C."/>
            <person name="Tyler B."/>
            <person name="van West P."/>
            <person name="Dieguez-Uribeondo J."/>
            <person name="Young S.K."/>
            <person name="Zeng Q."/>
            <person name="Gargeya S."/>
            <person name="Fitzgerald M."/>
            <person name="Abouelleil A."/>
            <person name="Alvarado L."/>
            <person name="Chapman S.B."/>
            <person name="Gainer-Dewar J."/>
            <person name="Goldberg J."/>
            <person name="Griggs A."/>
            <person name="Gujja S."/>
            <person name="Hansen M."/>
            <person name="Howarth C."/>
            <person name="Imamovic A."/>
            <person name="Ireland A."/>
            <person name="Larimer J."/>
            <person name="McCowan C."/>
            <person name="Murphy C."/>
            <person name="Pearson M."/>
            <person name="Poon T.W."/>
            <person name="Priest M."/>
            <person name="Roberts A."/>
            <person name="Saif S."/>
            <person name="Shea T."/>
            <person name="Sykes S."/>
            <person name="Wortman J."/>
            <person name="Nusbaum C."/>
            <person name="Birren B."/>
        </authorList>
    </citation>
    <scope>NUCLEOTIDE SEQUENCE [LARGE SCALE GENOMIC DNA]</scope>
    <source>
        <strain evidence="9">APO3</strain>
    </source>
</reference>
<dbReference type="InterPro" id="IPR002048">
    <property type="entry name" value="EF_hand_dom"/>
</dbReference>
<evidence type="ECO:0000313" key="9">
    <source>
        <dbReference type="EMBL" id="ETV75410.1"/>
    </source>
</evidence>
<dbReference type="SUPFAM" id="SSF47473">
    <property type="entry name" value="EF-hand"/>
    <property type="match status" value="1"/>
</dbReference>
<dbReference type="PANTHER" id="PTHR24198">
    <property type="entry name" value="ANKYRIN REPEAT AND PROTEIN KINASE DOMAIN-CONTAINING PROTEIN"/>
    <property type="match status" value="1"/>
</dbReference>
<evidence type="ECO:0000259" key="8">
    <source>
        <dbReference type="PROSITE" id="PS50222"/>
    </source>
</evidence>
<dbReference type="OrthoDB" id="193242at2759"/>
<sequence length="1204" mass="132347">MMHCYCLIMLCHSHSAIENMAKVNDELVKAITEGDLLQVLLSELSGECNMNSLYVFKDKKGYDWKATPLIAAAALGHTELVQGFIDRADIDVDGVDENENSAFIVAAERGQVAVVRQLLASNKVDINFRGEYKETALYKAAEKGQVAVVRQLLEHPDINVNLPNDSNVTPLVAAAESGHVVTTKLFLERIEVDDAIRHPALLAACVAGKDKVVAMLLARTDMDVNVMDKYGDTPLMAAAEDGSVANVTLLLANPATLVNAQGSRNQTALGKAAQYGNIGVIQLLLDHGADPSILDKDGDTCLELALKEDQYEAAVVLLASGMPVHHIHFKDKLVLEWVAPYLTHDVAIRLLQLDFPVERTANGNIAARDSHSFSWSTFLDSHVPVDTSVRVAVVATLLGTEKDGDDWVRELATAKDQHGREALHTTDAATRDLLNGLRFFCGRYELFDGPPIHVSATAVVVNAYDHGVFRQVFEQFANDCGELDKKGFQACGRLLGQQPTDVKKKVDAAVEFDLWDKDKSGYLSASEYIRYCDQTYGGKLKVAMKFMRNADEHAREVDTRADLDIHFVLGLLPTLPQATFHANVASLTLHGRGVAMANYPHVLVMPAADRSLEDVFLKERPNDNQIRSMLHQVAEALAHLHDHGVVHGDLKKLNVLRVNHRMRLIDMDAATPFGAPVGAKFSSGSLPPEMFYKLQNDDEFAAIAIHWQRTTTPHTLDDVWAKVQPRDQFCIKTFHESASTLPFQPVVASPALDVWAFGVLMYQMYSGVELVPTDINQDVDDSGIARAATWTDTDLSKRLQNKVSNALARDLMAKLLVVDPSDRISVHAMLSHPYFEVKYDDATGGQRLLVERLDALAVQVTTGFHVMASRLDEVVDLTKETLNAVGAAKQDLMRGIFEATEVAFPTSFVILPFDLTLPQCNDDDNDPEDMLRDVTSFIQKGIDMGHNFMAAVHQNKAISRALRLVGPGEPLFLYLIDEVHGLPVVPTSPGSHYPIRIETKSDEYTQFMSAAMPYIQTGFRLLKGASTIASLVSCLGVLPSLDPNVLDEMGEHIENAQKTSSVFDFDVLQTAVEDQGGVPVQHIRGAALRELERFFKKNDRDKDYAGLCRTYASNGQALWTTKATVASMELARPTSTASLKSAQANQTRKAGGGKTAQQVYMDLLALHDLAQEDAVVERMVPPMLLPQGKMRSNGDRPPNCCGMM</sequence>
<keyword evidence="2" id="KW-0106">Calcium</keyword>
<dbReference type="SMART" id="SM00220">
    <property type="entry name" value="S_TKc"/>
    <property type="match status" value="1"/>
</dbReference>
<dbReference type="VEuPathDB" id="FungiDB:H257_10257"/>
<proteinExistence type="inferred from homology"/>
<accession>W4G6V9</accession>
<evidence type="ECO:0000256" key="6">
    <source>
        <dbReference type="SAM" id="MobiDB-lite"/>
    </source>
</evidence>
<dbReference type="Gene3D" id="1.10.238.10">
    <property type="entry name" value="EF-hand"/>
    <property type="match status" value="1"/>
</dbReference>
<dbReference type="GeneID" id="20812253"/>
<protein>
    <submittedName>
        <fullName evidence="9">Serine/threonine protein kinase</fullName>
    </submittedName>
</protein>
<dbReference type="GO" id="GO:0005509">
    <property type="term" value="F:calcium ion binding"/>
    <property type="evidence" value="ECO:0007669"/>
    <property type="project" value="InterPro"/>
</dbReference>
<comment type="similarity">
    <text evidence="4">Belongs to the protein kinase superfamily. Ser/Thr protein kinase family. CDPK subfamily.</text>
</comment>
<evidence type="ECO:0000256" key="1">
    <source>
        <dbReference type="ARBA" id="ARBA00022737"/>
    </source>
</evidence>
<dbReference type="Gene3D" id="1.25.40.20">
    <property type="entry name" value="Ankyrin repeat-containing domain"/>
    <property type="match status" value="2"/>
</dbReference>
<dbReference type="InterPro" id="IPR011992">
    <property type="entry name" value="EF-hand-dom_pair"/>
</dbReference>
<dbReference type="PANTHER" id="PTHR24198:SF165">
    <property type="entry name" value="ANKYRIN REPEAT-CONTAINING PROTEIN-RELATED"/>
    <property type="match status" value="1"/>
</dbReference>
<feature type="compositionally biased region" description="Polar residues" evidence="6">
    <location>
        <begin position="1134"/>
        <end position="1148"/>
    </location>
</feature>
<keyword evidence="9" id="KW-0723">Serine/threonine-protein kinase</keyword>
<dbReference type="Pfam" id="PF12796">
    <property type="entry name" value="Ank_2"/>
    <property type="match status" value="2"/>
</dbReference>
<keyword evidence="9" id="KW-0808">Transferase</keyword>
<name>W4G6V9_APHAT</name>
<evidence type="ECO:0000256" key="2">
    <source>
        <dbReference type="ARBA" id="ARBA00022837"/>
    </source>
</evidence>
<dbReference type="InterPro" id="IPR000719">
    <property type="entry name" value="Prot_kinase_dom"/>
</dbReference>
<dbReference type="InterPro" id="IPR018247">
    <property type="entry name" value="EF_Hand_1_Ca_BS"/>
</dbReference>
<evidence type="ECO:0000259" key="7">
    <source>
        <dbReference type="PROSITE" id="PS50011"/>
    </source>
</evidence>
<dbReference type="SMART" id="SM00248">
    <property type="entry name" value="ANK"/>
    <property type="match status" value="8"/>
</dbReference>
<evidence type="ECO:0000256" key="4">
    <source>
        <dbReference type="ARBA" id="ARBA00024334"/>
    </source>
</evidence>
<evidence type="ECO:0000256" key="5">
    <source>
        <dbReference type="PROSITE-ProRule" id="PRU00023"/>
    </source>
</evidence>
<dbReference type="PROSITE" id="PS50222">
    <property type="entry name" value="EF_HAND_2"/>
    <property type="match status" value="1"/>
</dbReference>
<dbReference type="SUPFAM" id="SSF56112">
    <property type="entry name" value="Protein kinase-like (PK-like)"/>
    <property type="match status" value="1"/>
</dbReference>
<dbReference type="RefSeq" id="XP_009835044.1">
    <property type="nucleotide sequence ID" value="XM_009836742.1"/>
</dbReference>